<evidence type="ECO:0000256" key="4">
    <source>
        <dbReference type="ARBA" id="ARBA00022692"/>
    </source>
</evidence>
<dbReference type="Pfam" id="PF00528">
    <property type="entry name" value="BPD_transp_1"/>
    <property type="match status" value="1"/>
</dbReference>
<dbReference type="PANTHER" id="PTHR43744">
    <property type="entry name" value="ABC TRANSPORTER PERMEASE PROTEIN MG189-RELATED-RELATED"/>
    <property type="match status" value="1"/>
</dbReference>
<dbReference type="SUPFAM" id="SSF161098">
    <property type="entry name" value="MetI-like"/>
    <property type="match status" value="1"/>
</dbReference>
<evidence type="ECO:0000259" key="8">
    <source>
        <dbReference type="PROSITE" id="PS50928"/>
    </source>
</evidence>
<dbReference type="InterPro" id="IPR000515">
    <property type="entry name" value="MetI-like"/>
</dbReference>
<accession>A0A348B5J0</accession>
<keyword evidence="6 7" id="KW-0472">Membrane</keyword>
<protein>
    <submittedName>
        <fullName evidence="9">Sugar ABC transporter permease</fullName>
    </submittedName>
</protein>
<reference evidence="11" key="2">
    <citation type="submission" date="2018-04" db="EMBL/GenBank/DDBJ databases">
        <title>Complete genome sequence of Sulfodiicoccus acidiphilus strain HS-1.</title>
        <authorList>
            <person name="Sakai H.D."/>
            <person name="Kurosawa N."/>
        </authorList>
    </citation>
    <scope>NUCLEOTIDE SEQUENCE [LARGE SCALE GENOMIC DNA]</scope>
    <source>
        <strain evidence="11">HS-1</strain>
    </source>
</reference>
<reference evidence="10" key="1">
    <citation type="journal article" date="2014" name="Int. J. Syst. Evol. Microbiol.">
        <title>Complete genome sequence of Corynebacterium casei LMG S-19264T (=DSM 44701T), isolated from a smear-ripened cheese.</title>
        <authorList>
            <consortium name="US DOE Joint Genome Institute (JGI-PGF)"/>
            <person name="Walter F."/>
            <person name="Albersmeier A."/>
            <person name="Kalinowski J."/>
            <person name="Ruckert C."/>
        </authorList>
    </citation>
    <scope>NUCLEOTIDE SEQUENCE</scope>
    <source>
        <strain evidence="10">JCM 31740</strain>
    </source>
</reference>
<dbReference type="EMBL" id="AP018553">
    <property type="protein sequence ID" value="BBD73442.1"/>
    <property type="molecule type" value="Genomic_DNA"/>
</dbReference>
<evidence type="ECO:0000313" key="9">
    <source>
        <dbReference type="EMBL" id="BBD73442.1"/>
    </source>
</evidence>
<dbReference type="GO" id="GO:0055085">
    <property type="term" value="P:transmembrane transport"/>
    <property type="evidence" value="ECO:0007669"/>
    <property type="project" value="InterPro"/>
</dbReference>
<evidence type="ECO:0000256" key="1">
    <source>
        <dbReference type="ARBA" id="ARBA00004651"/>
    </source>
</evidence>
<feature type="transmembrane region" description="Helical" evidence="7">
    <location>
        <begin position="70"/>
        <end position="94"/>
    </location>
</feature>
<dbReference type="Proteomes" id="UP000616143">
    <property type="component" value="Unassembled WGS sequence"/>
</dbReference>
<dbReference type="GO" id="GO:0005886">
    <property type="term" value="C:plasma membrane"/>
    <property type="evidence" value="ECO:0007669"/>
    <property type="project" value="UniProtKB-SubCell"/>
</dbReference>
<reference evidence="10" key="4">
    <citation type="submission" date="2020-09" db="EMBL/GenBank/DDBJ databases">
        <authorList>
            <person name="Sun Q."/>
            <person name="Ohkuma M."/>
        </authorList>
    </citation>
    <scope>NUCLEOTIDE SEQUENCE</scope>
    <source>
        <strain evidence="10">JCM 31740</strain>
    </source>
</reference>
<dbReference type="AlphaFoldDB" id="A0A348B5J0"/>
<feature type="transmembrane region" description="Helical" evidence="7">
    <location>
        <begin position="142"/>
        <end position="160"/>
    </location>
</feature>
<name>A0A348B5J0_9CREN</name>
<keyword evidence="5 7" id="KW-1133">Transmembrane helix</keyword>
<dbReference type="GeneID" id="38667308"/>
<dbReference type="PROSITE" id="PS50928">
    <property type="entry name" value="ABC_TM1"/>
    <property type="match status" value="1"/>
</dbReference>
<feature type="transmembrane region" description="Helical" evidence="7">
    <location>
        <begin position="12"/>
        <end position="32"/>
    </location>
</feature>
<evidence type="ECO:0000256" key="2">
    <source>
        <dbReference type="ARBA" id="ARBA00022448"/>
    </source>
</evidence>
<evidence type="ECO:0000313" key="10">
    <source>
        <dbReference type="EMBL" id="GGT98511.1"/>
    </source>
</evidence>
<feature type="domain" description="ABC transmembrane type-1" evidence="8">
    <location>
        <begin position="71"/>
        <end position="262"/>
    </location>
</feature>
<evidence type="ECO:0000256" key="5">
    <source>
        <dbReference type="ARBA" id="ARBA00022989"/>
    </source>
</evidence>
<keyword evidence="11" id="KW-1185">Reference proteome</keyword>
<dbReference type="PANTHER" id="PTHR43744:SF12">
    <property type="entry name" value="ABC TRANSPORTER PERMEASE PROTEIN MG189-RELATED"/>
    <property type="match status" value="1"/>
</dbReference>
<reference evidence="9" key="3">
    <citation type="journal article" date="2019" name="BMC Res. Notes">
        <title>Complete genome sequence of the Sulfodiicoccus acidiphilus strain HS-1T, the first crenarchaeon that lacks polB3, isolated from an acidic hot spring in Ohwaku-dani, Hakone, Japan.</title>
        <authorList>
            <person name="Sakai H.D."/>
            <person name="Kurosawa N."/>
        </authorList>
    </citation>
    <scope>NUCLEOTIDE SEQUENCE</scope>
    <source>
        <strain evidence="9">HS-1</strain>
    </source>
</reference>
<gene>
    <name evidence="10" type="ORF">GCM10007116_14890</name>
    <name evidence="9" type="ORF">HS1genome_1831</name>
</gene>
<keyword evidence="3" id="KW-1003">Cell membrane</keyword>
<dbReference type="KEGG" id="sacd:HS1genome_1831"/>
<feature type="transmembrane region" description="Helical" evidence="7">
    <location>
        <begin position="106"/>
        <end position="130"/>
    </location>
</feature>
<organism evidence="9 11">
    <name type="scientific">Sulfodiicoccus acidiphilus</name>
    <dbReference type="NCBI Taxonomy" id="1670455"/>
    <lineage>
        <taxon>Archaea</taxon>
        <taxon>Thermoproteota</taxon>
        <taxon>Thermoprotei</taxon>
        <taxon>Sulfolobales</taxon>
        <taxon>Sulfolobaceae</taxon>
        <taxon>Sulfodiicoccus</taxon>
    </lineage>
</organism>
<dbReference type="OrthoDB" id="18784at2157"/>
<sequence length="277" mass="31150">MDVTRSSKLRWIVVAAQVALALIYVIPFYWMFVKSFSDDIFPNLPADLIPKVQTLGNYLYVWHFGDFPVWYLNSVVIALAVTGGNVLLGSLAGYAFARLRFPGRDVLFYLVLATLMVPFPLVMISEYILMVNIGWVNSYQGVVVPSLTSALSVFLMRQYFTTLPTELEDAARLDGLSTFQIFYKVAAPLARPAMAATAIFSFIGAWNSFLWPLLVLQSQHMFTLPLAINFFKGANGTQIYWNQMTAAEVLSMIPTLLIYAVFERYFTQGIALTGIKR</sequence>
<comment type="subcellular location">
    <subcellularLocation>
        <location evidence="1 7">Cell membrane</location>
        <topology evidence="1 7">Multi-pass membrane protein</topology>
    </subcellularLocation>
</comment>
<keyword evidence="2 7" id="KW-0813">Transport</keyword>
<dbReference type="Gene3D" id="1.10.3720.10">
    <property type="entry name" value="MetI-like"/>
    <property type="match status" value="1"/>
</dbReference>
<proteinExistence type="inferred from homology"/>
<comment type="similarity">
    <text evidence="7">Belongs to the binding-protein-dependent transport system permease family.</text>
</comment>
<dbReference type="RefSeq" id="WP_126450640.1">
    <property type="nucleotide sequence ID" value="NZ_AP018553.1"/>
</dbReference>
<dbReference type="EMBL" id="BMQS01000013">
    <property type="protein sequence ID" value="GGT98511.1"/>
    <property type="molecule type" value="Genomic_DNA"/>
</dbReference>
<feature type="transmembrane region" description="Helical" evidence="7">
    <location>
        <begin position="240"/>
        <end position="262"/>
    </location>
</feature>
<dbReference type="InterPro" id="IPR035906">
    <property type="entry name" value="MetI-like_sf"/>
</dbReference>
<dbReference type="CDD" id="cd06261">
    <property type="entry name" value="TM_PBP2"/>
    <property type="match status" value="1"/>
</dbReference>
<evidence type="ECO:0000313" key="11">
    <source>
        <dbReference type="Proteomes" id="UP000276741"/>
    </source>
</evidence>
<evidence type="ECO:0000256" key="3">
    <source>
        <dbReference type="ARBA" id="ARBA00022475"/>
    </source>
</evidence>
<keyword evidence="4 7" id="KW-0812">Transmembrane</keyword>
<evidence type="ECO:0000256" key="6">
    <source>
        <dbReference type="ARBA" id="ARBA00023136"/>
    </source>
</evidence>
<dbReference type="Proteomes" id="UP000276741">
    <property type="component" value="Chromosome"/>
</dbReference>
<evidence type="ECO:0000256" key="7">
    <source>
        <dbReference type="RuleBase" id="RU363032"/>
    </source>
</evidence>